<keyword evidence="6" id="KW-0411">Iron-sulfur</keyword>
<dbReference type="PANTHER" id="PTHR11228">
    <property type="entry name" value="RADICAL SAM DOMAIN PROTEIN"/>
    <property type="match status" value="1"/>
</dbReference>
<proteinExistence type="predicted"/>
<dbReference type="Gene3D" id="3.20.20.70">
    <property type="entry name" value="Aldolase class I"/>
    <property type="match status" value="1"/>
</dbReference>
<evidence type="ECO:0000256" key="4">
    <source>
        <dbReference type="ARBA" id="ARBA00022723"/>
    </source>
</evidence>
<dbReference type="PANTHER" id="PTHR11228:SF34">
    <property type="entry name" value="TUNGSTEN-CONTAINING ALDEHYDE FERREDOXIN OXIDOREDUCTASE COFACTOR MODIFYING PROTEIN"/>
    <property type="match status" value="1"/>
</dbReference>
<feature type="domain" description="Radical SAM core" evidence="7">
    <location>
        <begin position="5"/>
        <end position="219"/>
    </location>
</feature>
<dbReference type="GO" id="GO:0051539">
    <property type="term" value="F:4 iron, 4 sulfur cluster binding"/>
    <property type="evidence" value="ECO:0007669"/>
    <property type="project" value="UniProtKB-KW"/>
</dbReference>
<protein>
    <submittedName>
        <fullName evidence="8">TIGR04053 family radical SAM/SPASM domain-containing protein</fullName>
    </submittedName>
</protein>
<dbReference type="InterPro" id="IPR050377">
    <property type="entry name" value="Radical_SAM_PqqE_MftC-like"/>
</dbReference>
<evidence type="ECO:0000259" key="7">
    <source>
        <dbReference type="PROSITE" id="PS51918"/>
    </source>
</evidence>
<dbReference type="EMBL" id="JACNJN010000187">
    <property type="protein sequence ID" value="MBC8336746.1"/>
    <property type="molecule type" value="Genomic_DNA"/>
</dbReference>
<keyword evidence="4" id="KW-0479">Metal-binding</keyword>
<reference evidence="8 9" key="1">
    <citation type="submission" date="2020-08" db="EMBL/GenBank/DDBJ databases">
        <title>Bridging the membrane lipid divide: bacteria of the FCB group superphylum have the potential to synthesize archaeal ether lipids.</title>
        <authorList>
            <person name="Villanueva L."/>
            <person name="Von Meijenfeldt F.A.B."/>
            <person name="Westbye A.B."/>
            <person name="Yadav S."/>
            <person name="Hopmans E.C."/>
            <person name="Dutilh B.E."/>
            <person name="Sinninghe Damste J.S."/>
        </authorList>
    </citation>
    <scope>NUCLEOTIDE SEQUENCE [LARGE SCALE GENOMIC DNA]</scope>
    <source>
        <strain evidence="8">NIOZ-UU36</strain>
    </source>
</reference>
<dbReference type="InterPro" id="IPR006638">
    <property type="entry name" value="Elp3/MiaA/NifB-like_rSAM"/>
</dbReference>
<evidence type="ECO:0000313" key="8">
    <source>
        <dbReference type="EMBL" id="MBC8336746.1"/>
    </source>
</evidence>
<name>A0A8J6TFQ4_9CHLR</name>
<gene>
    <name evidence="8" type="ORF">H8E29_15900</name>
</gene>
<dbReference type="GO" id="GO:0046872">
    <property type="term" value="F:metal ion binding"/>
    <property type="evidence" value="ECO:0007669"/>
    <property type="project" value="UniProtKB-KW"/>
</dbReference>
<accession>A0A8J6TFQ4</accession>
<comment type="caution">
    <text evidence="8">The sequence shown here is derived from an EMBL/GenBank/DDBJ whole genome shotgun (WGS) entry which is preliminary data.</text>
</comment>
<dbReference type="NCBIfam" id="TIGR04053">
    <property type="entry name" value="TIGR04053 family radical SAM/SPASM domain-containing protein"/>
    <property type="match status" value="1"/>
</dbReference>
<dbReference type="SMART" id="SM00729">
    <property type="entry name" value="Elp3"/>
    <property type="match status" value="1"/>
</dbReference>
<dbReference type="SFLD" id="SFLDS00029">
    <property type="entry name" value="Radical_SAM"/>
    <property type="match status" value="1"/>
</dbReference>
<dbReference type="InterPro" id="IPR058240">
    <property type="entry name" value="rSAM_sf"/>
</dbReference>
<comment type="cofactor">
    <cofactor evidence="1">
        <name>[4Fe-4S] cluster</name>
        <dbReference type="ChEBI" id="CHEBI:49883"/>
    </cofactor>
</comment>
<sequence>MADFDQSPFTIAWEVSRACAYACVHCRADAQHKRDVNELSTEEAFTLIDRLADFGSPILIFTGGDPMVRPDLAELITYASQKGLRCSLTPTATALPTKKRLEEVRDAGIRRIALSLDAPRAEVHDDFRKVSGSWKRTMDILHRAQEVGISVQVNTTVAKHNIDILEEMVPFIEEVNAVQWSVFFLVPTGRAMINQMISAEEHERTFNWLYDLSKVAPFDIKATAAQMYRRVAIERKRAEQSDGKPVAFQGAGFQYEDGLHRPKKGVNDGNGFLFISHIGEIQPSGFLPLTAGMVREDDVVDVYRNHEIFKNLRDYSKLKGVCRDCEYREVCGGQRGRAYGVTGDYMESDPGCILVANAAENGK</sequence>
<dbReference type="PROSITE" id="PS51918">
    <property type="entry name" value="RADICAL_SAM"/>
    <property type="match status" value="1"/>
</dbReference>
<dbReference type="PIRSF" id="PIRSF037420">
    <property type="entry name" value="PQQ_syn_pqqE"/>
    <property type="match status" value="1"/>
</dbReference>
<evidence type="ECO:0000256" key="6">
    <source>
        <dbReference type="ARBA" id="ARBA00023014"/>
    </source>
</evidence>
<dbReference type="CDD" id="cd21123">
    <property type="entry name" value="SPASM_MftC-like"/>
    <property type="match status" value="1"/>
</dbReference>
<evidence type="ECO:0000256" key="3">
    <source>
        <dbReference type="ARBA" id="ARBA00022691"/>
    </source>
</evidence>
<dbReference type="SUPFAM" id="SSF102114">
    <property type="entry name" value="Radical SAM enzymes"/>
    <property type="match status" value="1"/>
</dbReference>
<keyword evidence="5" id="KW-0408">Iron</keyword>
<dbReference type="InterPro" id="IPR007197">
    <property type="entry name" value="rSAM"/>
</dbReference>
<dbReference type="GO" id="GO:0003824">
    <property type="term" value="F:catalytic activity"/>
    <property type="evidence" value="ECO:0007669"/>
    <property type="project" value="InterPro"/>
</dbReference>
<dbReference type="InterPro" id="IPR013785">
    <property type="entry name" value="Aldolase_TIM"/>
</dbReference>
<dbReference type="SFLD" id="SFLDG01386">
    <property type="entry name" value="main_SPASM_domain-containing"/>
    <property type="match status" value="1"/>
</dbReference>
<keyword evidence="2" id="KW-0004">4Fe-4S</keyword>
<dbReference type="InterPro" id="IPR017200">
    <property type="entry name" value="PqqE-like"/>
</dbReference>
<dbReference type="CDD" id="cd01335">
    <property type="entry name" value="Radical_SAM"/>
    <property type="match status" value="1"/>
</dbReference>
<evidence type="ECO:0000256" key="5">
    <source>
        <dbReference type="ARBA" id="ARBA00023004"/>
    </source>
</evidence>
<evidence type="ECO:0000256" key="1">
    <source>
        <dbReference type="ARBA" id="ARBA00001966"/>
    </source>
</evidence>
<dbReference type="Pfam" id="PF04055">
    <property type="entry name" value="Radical_SAM"/>
    <property type="match status" value="1"/>
</dbReference>
<dbReference type="AlphaFoldDB" id="A0A8J6TFQ4"/>
<organism evidence="8 9">
    <name type="scientific">Candidatus Desulfolinea nitratireducens</name>
    <dbReference type="NCBI Taxonomy" id="2841698"/>
    <lineage>
        <taxon>Bacteria</taxon>
        <taxon>Bacillati</taxon>
        <taxon>Chloroflexota</taxon>
        <taxon>Anaerolineae</taxon>
        <taxon>Anaerolineales</taxon>
        <taxon>Anaerolineales incertae sedis</taxon>
        <taxon>Candidatus Desulfolinea</taxon>
    </lineage>
</organism>
<evidence type="ECO:0000256" key="2">
    <source>
        <dbReference type="ARBA" id="ARBA00022485"/>
    </source>
</evidence>
<dbReference type="Proteomes" id="UP000614469">
    <property type="component" value="Unassembled WGS sequence"/>
</dbReference>
<dbReference type="SFLD" id="SFLDG01067">
    <property type="entry name" value="SPASM/twitch_domain_containing"/>
    <property type="match status" value="1"/>
</dbReference>
<evidence type="ECO:0000313" key="9">
    <source>
        <dbReference type="Proteomes" id="UP000614469"/>
    </source>
</evidence>
<keyword evidence="3" id="KW-0949">S-adenosyl-L-methionine</keyword>